<name>A0A8H8CNT0_PSICU</name>
<feature type="compositionally biased region" description="Basic and acidic residues" evidence="1">
    <location>
        <begin position="491"/>
        <end position="511"/>
    </location>
</feature>
<dbReference type="EMBL" id="JAFIQS010000002">
    <property type="protein sequence ID" value="KAG5172113.1"/>
    <property type="molecule type" value="Genomic_DNA"/>
</dbReference>
<sequence>MPPQPPPSNTSDNSGRRPSVPPPGGTVGPDIPPDEEQLWTAREMRILRGNVQNYKDAPRLSKSDFIRNTIVPLIKATWDHKYSEVAMRADKALFNEWKAKKDRLFNWFANHASTPRNTKLDGMHGRATFQSVFREKKAAEIEEEVQLLSGNARRGSPQWIKFYQQARKRVESRLTIAEREEYARILEEWKKKGFSKTLKAKTAKRQGKKILHQMDRIKWLRMGMRSITFEGHYDLDGKIEYSMTQTHDLGLDDPRIPSFGQLFPDELKSFRRAFVKYLVKVSEIENGVSTPAVPAGTFLEKDLKFNSNGFPLVPSPIYNSKGRETNAIQKTIIRIYMNRVYALAKDRSGSRIPWDSVEKHFGEMIDPEYWPSSIPFTDPSRLRVDDTAALLRHWRQRQSRGLIPFKFERVLARDNEELLEPCYASNLFEGLQTVPITPAPRRLTTSRRVCRRPCQTSLSFSEQSNPSDTHDGHPQQDSISVDSPGVGTASRARDDTQADNTRNDIRAEQPRDNTQANNPRDAARADEHREDTQADPPRDVTRAEQRRDDSQELTIPTNGSPTVVNSSLRPTPELQQPGTSKAIRKVQPRPRKKNQKLIGSSEANDPVPPPAARASRRKQTSDDLALQEANNLGLTAKKRRKARAKK</sequence>
<proteinExistence type="predicted"/>
<feature type="compositionally biased region" description="Polar residues" evidence="1">
    <location>
        <begin position="552"/>
        <end position="579"/>
    </location>
</feature>
<feature type="region of interest" description="Disordered" evidence="1">
    <location>
        <begin position="1"/>
        <end position="34"/>
    </location>
</feature>
<comment type="caution">
    <text evidence="2">The sequence shown here is derived from an EMBL/GenBank/DDBJ whole genome shotgun (WGS) entry which is preliminary data.</text>
</comment>
<feature type="region of interest" description="Disordered" evidence="1">
    <location>
        <begin position="442"/>
        <end position="646"/>
    </location>
</feature>
<evidence type="ECO:0000256" key="1">
    <source>
        <dbReference type="SAM" id="MobiDB-lite"/>
    </source>
</evidence>
<gene>
    <name evidence="2" type="ORF">JR316_001607</name>
</gene>
<evidence type="ECO:0000313" key="2">
    <source>
        <dbReference type="EMBL" id="KAG5172113.1"/>
    </source>
</evidence>
<feature type="compositionally biased region" description="Basic and acidic residues" evidence="1">
    <location>
        <begin position="521"/>
        <end position="550"/>
    </location>
</feature>
<dbReference type="AlphaFoldDB" id="A0A8H8CNT0"/>
<feature type="compositionally biased region" description="Basic residues" evidence="1">
    <location>
        <begin position="582"/>
        <end position="595"/>
    </location>
</feature>
<feature type="compositionally biased region" description="Basic residues" evidence="1">
    <location>
        <begin position="636"/>
        <end position="646"/>
    </location>
</feature>
<feature type="compositionally biased region" description="Polar residues" evidence="1">
    <location>
        <begin position="454"/>
        <end position="467"/>
    </location>
</feature>
<reference evidence="2" key="1">
    <citation type="submission" date="2021-02" db="EMBL/GenBank/DDBJ databases">
        <title>Psilocybe cubensis genome.</title>
        <authorList>
            <person name="Mckernan K.J."/>
            <person name="Crawford S."/>
            <person name="Trippe A."/>
            <person name="Kane L.T."/>
            <person name="Mclaughlin S."/>
        </authorList>
    </citation>
    <scope>NUCLEOTIDE SEQUENCE [LARGE SCALE GENOMIC DNA]</scope>
    <source>
        <strain evidence="2">MGC-MH-2018</strain>
    </source>
</reference>
<organism evidence="2">
    <name type="scientific">Psilocybe cubensis</name>
    <name type="common">Psychedelic mushroom</name>
    <name type="synonym">Stropharia cubensis</name>
    <dbReference type="NCBI Taxonomy" id="181762"/>
    <lineage>
        <taxon>Eukaryota</taxon>
        <taxon>Fungi</taxon>
        <taxon>Dikarya</taxon>
        <taxon>Basidiomycota</taxon>
        <taxon>Agaricomycotina</taxon>
        <taxon>Agaricomycetes</taxon>
        <taxon>Agaricomycetidae</taxon>
        <taxon>Agaricales</taxon>
        <taxon>Agaricineae</taxon>
        <taxon>Strophariaceae</taxon>
        <taxon>Psilocybe</taxon>
    </lineage>
</organism>
<protein>
    <submittedName>
        <fullName evidence="2">Uncharacterized protein</fullName>
    </submittedName>
</protein>
<accession>A0A8H8CNT0</accession>